<feature type="compositionally biased region" description="Polar residues" evidence="1">
    <location>
        <begin position="975"/>
        <end position="1026"/>
    </location>
</feature>
<organism evidence="3 4">
    <name type="scientific">Ameiurus melas</name>
    <name type="common">Black bullhead</name>
    <name type="synonym">Silurus melas</name>
    <dbReference type="NCBI Taxonomy" id="219545"/>
    <lineage>
        <taxon>Eukaryota</taxon>
        <taxon>Metazoa</taxon>
        <taxon>Chordata</taxon>
        <taxon>Craniata</taxon>
        <taxon>Vertebrata</taxon>
        <taxon>Euteleostomi</taxon>
        <taxon>Actinopterygii</taxon>
        <taxon>Neopterygii</taxon>
        <taxon>Teleostei</taxon>
        <taxon>Ostariophysi</taxon>
        <taxon>Siluriformes</taxon>
        <taxon>Ictaluridae</taxon>
        <taxon>Ameiurus</taxon>
    </lineage>
</organism>
<proteinExistence type="predicted"/>
<dbReference type="Pfam" id="PF15712">
    <property type="entry name" value="NPAT_C"/>
    <property type="match status" value="1"/>
</dbReference>
<dbReference type="Proteomes" id="UP000593565">
    <property type="component" value="Unassembled WGS sequence"/>
</dbReference>
<dbReference type="PANTHER" id="PTHR15087:SF14">
    <property type="entry name" value="PROTEIN NPAT"/>
    <property type="match status" value="1"/>
</dbReference>
<reference evidence="3 4" key="1">
    <citation type="submission" date="2020-02" db="EMBL/GenBank/DDBJ databases">
        <title>A chromosome-scale genome assembly of the black bullhead catfish (Ameiurus melas).</title>
        <authorList>
            <person name="Wen M."/>
            <person name="Zham M."/>
            <person name="Cabau C."/>
            <person name="Klopp C."/>
            <person name="Donnadieu C."/>
            <person name="Roques C."/>
            <person name="Bouchez O."/>
            <person name="Lampietro C."/>
            <person name="Jouanno E."/>
            <person name="Herpin A."/>
            <person name="Louis A."/>
            <person name="Berthelot C."/>
            <person name="Parey E."/>
            <person name="Roest-Crollius H."/>
            <person name="Braasch I."/>
            <person name="Postlethwait J."/>
            <person name="Robinson-Rechavi M."/>
            <person name="Echchiki A."/>
            <person name="Begum T."/>
            <person name="Montfort J."/>
            <person name="Schartl M."/>
            <person name="Bobe J."/>
            <person name="Guiguen Y."/>
        </authorList>
    </citation>
    <scope>NUCLEOTIDE SEQUENCE [LARGE SCALE GENOMIC DNA]</scope>
    <source>
        <strain evidence="3">M_S1</strain>
        <tissue evidence="3">Blood</tissue>
    </source>
</reference>
<dbReference type="GO" id="GO:0005634">
    <property type="term" value="C:nucleus"/>
    <property type="evidence" value="ECO:0007669"/>
    <property type="project" value="TreeGrafter"/>
</dbReference>
<comment type="caution">
    <text evidence="3">The sequence shown here is derived from an EMBL/GenBank/DDBJ whole genome shotgun (WGS) entry which is preliminary data.</text>
</comment>
<keyword evidence="4" id="KW-1185">Reference proteome</keyword>
<dbReference type="InterPro" id="IPR031442">
    <property type="entry name" value="NPAT_C"/>
</dbReference>
<feature type="region of interest" description="Disordered" evidence="1">
    <location>
        <begin position="337"/>
        <end position="490"/>
    </location>
</feature>
<evidence type="ECO:0000256" key="1">
    <source>
        <dbReference type="SAM" id="MobiDB-lite"/>
    </source>
</evidence>
<dbReference type="PANTHER" id="PTHR15087">
    <property type="entry name" value="PROTEIN NPAT"/>
    <property type="match status" value="1"/>
</dbReference>
<feature type="compositionally biased region" description="Low complexity" evidence="1">
    <location>
        <begin position="459"/>
        <end position="480"/>
    </location>
</feature>
<feature type="compositionally biased region" description="Polar residues" evidence="1">
    <location>
        <begin position="1034"/>
        <end position="1064"/>
    </location>
</feature>
<dbReference type="InterPro" id="IPR006594">
    <property type="entry name" value="LisH"/>
</dbReference>
<dbReference type="EMBL" id="JAAGNN010000008">
    <property type="protein sequence ID" value="KAF4086072.1"/>
    <property type="molecule type" value="Genomic_DNA"/>
</dbReference>
<evidence type="ECO:0000313" key="4">
    <source>
        <dbReference type="Proteomes" id="UP000593565"/>
    </source>
</evidence>
<feature type="compositionally biased region" description="Polar residues" evidence="1">
    <location>
        <begin position="441"/>
        <end position="458"/>
    </location>
</feature>
<dbReference type="PROSITE" id="PS50896">
    <property type="entry name" value="LISH"/>
    <property type="match status" value="1"/>
</dbReference>
<dbReference type="GO" id="GO:0003712">
    <property type="term" value="F:transcription coregulator activity"/>
    <property type="evidence" value="ECO:0007669"/>
    <property type="project" value="TreeGrafter"/>
</dbReference>
<evidence type="ECO:0000313" key="3">
    <source>
        <dbReference type="EMBL" id="KAF4086072.1"/>
    </source>
</evidence>
<feature type="compositionally biased region" description="Basic and acidic residues" evidence="1">
    <location>
        <begin position="962"/>
        <end position="972"/>
    </location>
</feature>
<feature type="compositionally biased region" description="Basic and acidic residues" evidence="1">
    <location>
        <begin position="1157"/>
        <end position="1174"/>
    </location>
</feature>
<sequence>MLLPSDVARLVLGYLQQEGLNATSRAFILESPNLREYAEHSSDDGVIPACVFSLFGKNLNTILNEYVAVKAKETCQDNQIPVVMTSLWKKLDFTLNQIKSMQNSPSVQQIQRLRTQNSIQNMRRQRALSSLQSPATGCLSVSTPGNCVPRPVTAPQGILGHSTPVCYTSQQTRPSTITFSQPEEAPLQIIVPDHRFTPGPLSPARRKCDSPRRRGGQFGSSRGVTVTSMLTVESQSQEAATENLSQMVIENAREKILNDRSLQEKLAENINKILASDNSPQTSKAACSTVEPEQSIDEILGLQGEIHMTDDAIQDILEQTESDPAFQALFDLFDYGKNKPAEGSENADRSNSAQESDEPGQMDSVTDTGTGQEVSTSGGETTTRILRSRNVKEAKSKKKTAIPLSTGKPVPAQSQSCAVTPKRTAQNKKGRRVLVSKKQARGTSSNLKEQLNNKVEQQSKSSSDPNVSSSSLSEEGASMEVDAPTSEMSLNCSTELTPQQVLQEFCQTSTSSKQAPVSMKQAENTPKVGADTSGNKFGAENAGRTQLLARAPEVSGQSEVSIHKANDTSTSMQASRQQPATNDVILLNTVMQQEESSSNTSKTSSPGPISFEPLVSVVSGSVATSSSSSSTVINPSQSQTIESDPNKIVALKIIISDEQEQQGSDSALNQAVSSISGDSIPTIFLSPPAKSLNKVLPSTPGSSITPEETAQAVNSLQGADSSGDQVISVQNNLQLAQARPVAPETGFIQLLPTNPTFGGPSSYFVVTDASSGVDQHSSMMLLPGGAGEGAVCSTARVLATPPRSRAVVSIAPNVARPFSPASAIIISSPVQPMIQNMAVPLSVLGQNSTGPFSVVPSQMLALPGPNLVNQSAKAVPKPKLVPKDNVELGKTVIPVSGSNQISNSSQGSQQLNSSTGASPSTRRILCFEEKTSHTSTNAAAASPAMKESTRTKQTHPCILGKTDAKRRVETIRLSEPSQSTGTKESEKISTLQQQKEATKNTPTETETERTVNSITSLNSAVQQNPSVRLDSKKSIQPTSNTEGDSAALSNPGHNLKSSSQSLRPKSTSTTKDKEETHEQRPVKTPEVLSKSNVTQDSPNVTANKENEVEGGRQELASSSCPNIVYSKISYTCVSGQFREANMQNKPTYQASSGDATGHPEPESRLHTTQKERLLRPTTSKNPCTRSSPGGRAGRFENTPKAKARA</sequence>
<feature type="compositionally biased region" description="Basic residues" evidence="1">
    <location>
        <begin position="425"/>
        <end position="440"/>
    </location>
</feature>
<feature type="region of interest" description="Disordered" evidence="1">
    <location>
        <begin position="896"/>
        <end position="1114"/>
    </location>
</feature>
<evidence type="ECO:0000259" key="2">
    <source>
        <dbReference type="Pfam" id="PF15712"/>
    </source>
</evidence>
<feature type="region of interest" description="Disordered" evidence="1">
    <location>
        <begin position="193"/>
        <end position="222"/>
    </location>
</feature>
<feature type="compositionally biased region" description="Basic and acidic residues" evidence="1">
    <location>
        <begin position="337"/>
        <end position="348"/>
    </location>
</feature>
<feature type="region of interest" description="Disordered" evidence="1">
    <location>
        <begin position="1146"/>
        <end position="1205"/>
    </location>
</feature>
<feature type="compositionally biased region" description="Polar residues" evidence="1">
    <location>
        <begin position="1089"/>
        <end position="1103"/>
    </location>
</feature>
<feature type="compositionally biased region" description="Polar residues" evidence="1">
    <location>
        <begin position="363"/>
        <end position="385"/>
    </location>
</feature>
<feature type="compositionally biased region" description="Low complexity" evidence="1">
    <location>
        <begin position="933"/>
        <end position="944"/>
    </location>
</feature>
<feature type="region of interest" description="Disordered" evidence="1">
    <location>
        <begin position="510"/>
        <end position="539"/>
    </location>
</feature>
<name>A0A7J6AT43_AMEME</name>
<protein>
    <recommendedName>
        <fullName evidence="2">Protein NPAT C-terminal domain-containing protein</fullName>
    </recommendedName>
</protein>
<dbReference type="AlphaFoldDB" id="A0A7J6AT43"/>
<gene>
    <name evidence="3" type="ORF">AMELA_G00102230</name>
</gene>
<feature type="compositionally biased region" description="Basic and acidic residues" evidence="1">
    <location>
        <begin position="1070"/>
        <end position="1083"/>
    </location>
</feature>
<feature type="compositionally biased region" description="Low complexity" evidence="1">
    <location>
        <begin position="896"/>
        <end position="916"/>
    </location>
</feature>
<feature type="domain" description="Protein NPAT C-terminal" evidence="2">
    <location>
        <begin position="670"/>
        <end position="1122"/>
    </location>
</feature>
<dbReference type="InterPro" id="IPR052850">
    <property type="entry name" value="NPAT_LisH"/>
</dbReference>
<feature type="compositionally biased region" description="Polar residues" evidence="1">
    <location>
        <begin position="1176"/>
        <end position="1187"/>
    </location>
</feature>
<accession>A0A7J6AT43</accession>